<keyword evidence="2" id="KW-0677">Repeat</keyword>
<evidence type="ECO:0000259" key="7">
    <source>
        <dbReference type="PROSITE" id="PS52027"/>
    </source>
</evidence>
<proteinExistence type="predicted"/>
<accession>A0AAV4UXX2</accession>
<dbReference type="PANTHER" id="PTHR13555:SF68">
    <property type="entry name" value="ZINC FINGER PROTEIN 474"/>
    <property type="match status" value="1"/>
</dbReference>
<feature type="region of interest" description="Disordered" evidence="6">
    <location>
        <begin position="44"/>
        <end position="116"/>
    </location>
</feature>
<evidence type="ECO:0000256" key="1">
    <source>
        <dbReference type="ARBA" id="ARBA00022723"/>
    </source>
</evidence>
<keyword evidence="1" id="KW-0479">Metal-binding</keyword>
<evidence type="ECO:0000256" key="5">
    <source>
        <dbReference type="PROSITE-ProRule" id="PRU01371"/>
    </source>
</evidence>
<organism evidence="8 9">
    <name type="scientific">Caerostris darwini</name>
    <dbReference type="NCBI Taxonomy" id="1538125"/>
    <lineage>
        <taxon>Eukaryota</taxon>
        <taxon>Metazoa</taxon>
        <taxon>Ecdysozoa</taxon>
        <taxon>Arthropoda</taxon>
        <taxon>Chelicerata</taxon>
        <taxon>Arachnida</taxon>
        <taxon>Araneae</taxon>
        <taxon>Araneomorphae</taxon>
        <taxon>Entelegynae</taxon>
        <taxon>Araneoidea</taxon>
        <taxon>Araneidae</taxon>
        <taxon>Caerostris</taxon>
    </lineage>
</organism>
<name>A0AAV4UXX2_9ARAC</name>
<feature type="domain" description="C2HC/C3H-type" evidence="7">
    <location>
        <begin position="244"/>
        <end position="273"/>
    </location>
</feature>
<evidence type="ECO:0000256" key="6">
    <source>
        <dbReference type="SAM" id="MobiDB-lite"/>
    </source>
</evidence>
<feature type="compositionally biased region" description="Low complexity" evidence="6">
    <location>
        <begin position="55"/>
        <end position="67"/>
    </location>
</feature>
<gene>
    <name evidence="8" type="primary">Znf474</name>
    <name evidence="8" type="ORF">CDAR_596351</name>
</gene>
<evidence type="ECO:0000256" key="2">
    <source>
        <dbReference type="ARBA" id="ARBA00022737"/>
    </source>
</evidence>
<dbReference type="Proteomes" id="UP001054837">
    <property type="component" value="Unassembled WGS sequence"/>
</dbReference>
<dbReference type="InterPro" id="IPR049899">
    <property type="entry name" value="Znf_C2HC_C3H"/>
</dbReference>
<keyword evidence="3 5" id="KW-0863">Zinc-finger</keyword>
<evidence type="ECO:0000256" key="4">
    <source>
        <dbReference type="ARBA" id="ARBA00022833"/>
    </source>
</evidence>
<dbReference type="AlphaFoldDB" id="A0AAV4UXX2"/>
<feature type="compositionally biased region" description="Low complexity" evidence="6">
    <location>
        <begin position="96"/>
        <end position="105"/>
    </location>
</feature>
<dbReference type="PANTHER" id="PTHR13555">
    <property type="entry name" value="C2H2 ZINC FINGER CGI-62-RELATED"/>
    <property type="match status" value="1"/>
</dbReference>
<evidence type="ECO:0000313" key="9">
    <source>
        <dbReference type="Proteomes" id="UP001054837"/>
    </source>
</evidence>
<keyword evidence="9" id="KW-1185">Reference proteome</keyword>
<keyword evidence="4" id="KW-0862">Zinc</keyword>
<protein>
    <submittedName>
        <fullName evidence="8">Zinc finger protein 474</fullName>
    </submittedName>
</protein>
<feature type="compositionally biased region" description="Basic and acidic residues" evidence="6">
    <location>
        <begin position="44"/>
        <end position="54"/>
    </location>
</feature>
<dbReference type="Pfam" id="PF13913">
    <property type="entry name" value="zf-C2HC_2"/>
    <property type="match status" value="4"/>
</dbReference>
<dbReference type="Gene3D" id="3.30.160.60">
    <property type="entry name" value="Classic Zinc Finger"/>
    <property type="match status" value="2"/>
</dbReference>
<sequence length="366" mass="41431">MRERGTLMARVSALSYMHCRICGNRFKGDEVDIHEKECLKEKEKNLEEAKDKQSSKPSSKQGALKTNGKTKETTKQGKTPEPLTASSLEEQPLPGKKTSTTQEKSSSQEKAKLKEVAYPKVSAETLQEVEKTGKNEIPSQDSLPVNALVKNEPKQAWNANLPRRISGTVKPIQKPKTYRHYPVSCEFCNRKFQPGPLRKHIQKYHPDAHLPPTQRGGRRGVIAPPSSRPEEETKRKTPSGPPRHMKICYICGRMFGTRSIGLHEPKCLEKWKIENDRLPKNKRMPEPIKPEPILAGSSAGEALSGGKGLQNLPDLDAEAEAAYRCHLKNLVPCNYCRRTFNPDRVMVHENACVERHRKRRGRVRKR</sequence>
<evidence type="ECO:0000313" key="8">
    <source>
        <dbReference type="EMBL" id="GIY62588.1"/>
    </source>
</evidence>
<feature type="domain" description="C2HC/C3H-type" evidence="7">
    <location>
        <begin position="329"/>
        <end position="358"/>
    </location>
</feature>
<reference evidence="8 9" key="1">
    <citation type="submission" date="2021-06" db="EMBL/GenBank/DDBJ databases">
        <title>Caerostris darwini draft genome.</title>
        <authorList>
            <person name="Kono N."/>
            <person name="Arakawa K."/>
        </authorList>
    </citation>
    <scope>NUCLEOTIDE SEQUENCE [LARGE SCALE GENOMIC DNA]</scope>
</reference>
<dbReference type="PROSITE" id="PS52027">
    <property type="entry name" value="ZF_C2HC_C3H"/>
    <property type="match status" value="2"/>
</dbReference>
<dbReference type="InterPro" id="IPR026319">
    <property type="entry name" value="ZC2HC1A/B-like"/>
</dbReference>
<dbReference type="EMBL" id="BPLQ01012105">
    <property type="protein sequence ID" value="GIY62588.1"/>
    <property type="molecule type" value="Genomic_DNA"/>
</dbReference>
<evidence type="ECO:0000256" key="3">
    <source>
        <dbReference type="ARBA" id="ARBA00022771"/>
    </source>
</evidence>
<feature type="region of interest" description="Disordered" evidence="6">
    <location>
        <begin position="206"/>
        <end position="241"/>
    </location>
</feature>
<dbReference type="GO" id="GO:0008270">
    <property type="term" value="F:zinc ion binding"/>
    <property type="evidence" value="ECO:0007669"/>
    <property type="project" value="UniProtKB-KW"/>
</dbReference>
<comment type="caution">
    <text evidence="8">The sequence shown here is derived from an EMBL/GenBank/DDBJ whole genome shotgun (WGS) entry which is preliminary data.</text>
</comment>
<feature type="compositionally biased region" description="Basic and acidic residues" evidence="6">
    <location>
        <begin position="106"/>
        <end position="116"/>
    </location>
</feature>